<proteinExistence type="predicted"/>
<keyword evidence="2" id="KW-1185">Reference proteome</keyword>
<organism evidence="1 2">
    <name type="scientific">Podospora didyma</name>
    <dbReference type="NCBI Taxonomy" id="330526"/>
    <lineage>
        <taxon>Eukaryota</taxon>
        <taxon>Fungi</taxon>
        <taxon>Dikarya</taxon>
        <taxon>Ascomycota</taxon>
        <taxon>Pezizomycotina</taxon>
        <taxon>Sordariomycetes</taxon>
        <taxon>Sordariomycetidae</taxon>
        <taxon>Sordariales</taxon>
        <taxon>Podosporaceae</taxon>
        <taxon>Podospora</taxon>
    </lineage>
</organism>
<evidence type="ECO:0000313" key="2">
    <source>
        <dbReference type="Proteomes" id="UP001285441"/>
    </source>
</evidence>
<name>A0AAE0NU30_9PEZI</name>
<accession>A0AAE0NU30</accession>
<protein>
    <submittedName>
        <fullName evidence="1">Uncharacterized protein</fullName>
    </submittedName>
</protein>
<dbReference type="EMBL" id="JAULSW010000003">
    <property type="protein sequence ID" value="KAK3387664.1"/>
    <property type="molecule type" value="Genomic_DNA"/>
</dbReference>
<evidence type="ECO:0000313" key="1">
    <source>
        <dbReference type="EMBL" id="KAK3387664.1"/>
    </source>
</evidence>
<gene>
    <name evidence="1" type="ORF">B0H63DRAFT_162902</name>
</gene>
<dbReference type="Proteomes" id="UP001285441">
    <property type="component" value="Unassembled WGS sequence"/>
</dbReference>
<sequence length="210" mass="23598">MVTSKAYIPRSSEQSTRHTEQLVELDAIRTDIQLAADDIMQTCASGDVEIIHAVRDSVSRVVASIGCDMSTIEKSHPSLRQEIRQVYVAVQNLNRQIRTRDEELQQCLREIRTAQDVAKRKRLSERGNARTAGLMALAVCCESLKEILRSLLECATRALKTNRQWTSLKLQPLERQEEDDMILLETLASMPISPVTTTSSAASVWSTRSK</sequence>
<comment type="caution">
    <text evidence="1">The sequence shown here is derived from an EMBL/GenBank/DDBJ whole genome shotgun (WGS) entry which is preliminary data.</text>
</comment>
<reference evidence="1" key="2">
    <citation type="submission" date="2023-06" db="EMBL/GenBank/DDBJ databases">
        <authorList>
            <consortium name="Lawrence Berkeley National Laboratory"/>
            <person name="Haridas S."/>
            <person name="Hensen N."/>
            <person name="Bonometti L."/>
            <person name="Westerberg I."/>
            <person name="Brannstrom I.O."/>
            <person name="Guillou S."/>
            <person name="Cros-Aarteil S."/>
            <person name="Calhoun S."/>
            <person name="Kuo A."/>
            <person name="Mondo S."/>
            <person name="Pangilinan J."/>
            <person name="Riley R."/>
            <person name="LaButti K."/>
            <person name="Andreopoulos B."/>
            <person name="Lipzen A."/>
            <person name="Chen C."/>
            <person name="Yanf M."/>
            <person name="Daum C."/>
            <person name="Ng V."/>
            <person name="Clum A."/>
            <person name="Steindorff A."/>
            <person name="Ohm R."/>
            <person name="Martin F."/>
            <person name="Silar P."/>
            <person name="Natvig D."/>
            <person name="Lalanne C."/>
            <person name="Gautier V."/>
            <person name="Ament-velasquez S.L."/>
            <person name="Kruys A."/>
            <person name="Hutchinson M.I."/>
            <person name="Powell A.J."/>
            <person name="Barry K."/>
            <person name="Miller A.N."/>
            <person name="Grigoriev I.V."/>
            <person name="Debuchy R."/>
            <person name="Gladieux P."/>
            <person name="Thoren M.H."/>
            <person name="Johannesson H."/>
        </authorList>
    </citation>
    <scope>NUCLEOTIDE SEQUENCE</scope>
    <source>
        <strain evidence="1">CBS 232.78</strain>
    </source>
</reference>
<reference evidence="1" key="1">
    <citation type="journal article" date="2023" name="Mol. Phylogenet. Evol.">
        <title>Genome-scale phylogeny and comparative genomics of the fungal order Sordariales.</title>
        <authorList>
            <person name="Hensen N."/>
            <person name="Bonometti L."/>
            <person name="Westerberg I."/>
            <person name="Brannstrom I.O."/>
            <person name="Guillou S."/>
            <person name="Cros-Aarteil S."/>
            <person name="Calhoun S."/>
            <person name="Haridas S."/>
            <person name="Kuo A."/>
            <person name="Mondo S."/>
            <person name="Pangilinan J."/>
            <person name="Riley R."/>
            <person name="LaButti K."/>
            <person name="Andreopoulos B."/>
            <person name="Lipzen A."/>
            <person name="Chen C."/>
            <person name="Yan M."/>
            <person name="Daum C."/>
            <person name="Ng V."/>
            <person name="Clum A."/>
            <person name="Steindorff A."/>
            <person name="Ohm R.A."/>
            <person name="Martin F."/>
            <person name="Silar P."/>
            <person name="Natvig D.O."/>
            <person name="Lalanne C."/>
            <person name="Gautier V."/>
            <person name="Ament-Velasquez S.L."/>
            <person name="Kruys A."/>
            <person name="Hutchinson M.I."/>
            <person name="Powell A.J."/>
            <person name="Barry K."/>
            <person name="Miller A.N."/>
            <person name="Grigoriev I.V."/>
            <person name="Debuchy R."/>
            <person name="Gladieux P."/>
            <person name="Hiltunen Thoren M."/>
            <person name="Johannesson H."/>
        </authorList>
    </citation>
    <scope>NUCLEOTIDE SEQUENCE</scope>
    <source>
        <strain evidence="1">CBS 232.78</strain>
    </source>
</reference>
<dbReference type="AlphaFoldDB" id="A0AAE0NU30"/>